<proteinExistence type="predicted"/>
<dbReference type="EMBL" id="JBEAAL010000049">
    <property type="protein sequence ID" value="MEQ1409624.1"/>
    <property type="molecule type" value="Genomic_DNA"/>
</dbReference>
<keyword evidence="2" id="KW-1185">Reference proteome</keyword>
<gene>
    <name evidence="1" type="ORF">ABK249_32490</name>
</gene>
<accession>A0ABV0MFL4</accession>
<comment type="caution">
    <text evidence="1">The sequence shown here is derived from an EMBL/GenBank/DDBJ whole genome shotgun (WGS) entry which is preliminary data.</text>
</comment>
<sequence length="409" mass="45009">MVATVHESLVAFSQNRAILRSQFDWQTLKGSDAFSVNHLAFLDTDNWLATAVAGLALTDGIAPENRNRIGRVLRNTLDGPPTRKLNASVSLNDLDRFLSLPVWQKRHEIYAVWVFSEMAVAANEHDLEIHHDQGRIAFEFREARLATVTSARPPIDMITERRPPVANPVGAGRTANVQPDFGIWARDPGSERCVLVVEVKHYKRTEKRSFSEVMTDYVTAHPDARIVLVNYGPIGDILDRISLSATGRCTTIEHLTALNRTAREEFRESVRKVIGRPVRAALVIGGTTRAKSALAVDVSPSMAPVLSDPRFISALAAIAVTPRASEIFPIDRRVHTAISVDGAVERLRCIQGDINALEGPVTELLGTYEEVIVFTDRDGLNDLSALKSASEEFADGGLFQVTVCRPEST</sequence>
<name>A0ABV0MFL4_9HYPH</name>
<dbReference type="Proteomes" id="UP001496627">
    <property type="component" value="Unassembled WGS sequence"/>
</dbReference>
<protein>
    <submittedName>
        <fullName evidence="1">Uncharacterized protein</fullName>
    </submittedName>
</protein>
<evidence type="ECO:0000313" key="2">
    <source>
        <dbReference type="Proteomes" id="UP001496627"/>
    </source>
</evidence>
<reference evidence="1 2" key="1">
    <citation type="submission" date="2024-05" db="EMBL/GenBank/DDBJ databases">
        <title>Neorhizobium sp. Rsf11, a plant growth promoting and heavy metal resistant PAH-degrader.</title>
        <authorList>
            <person name="Golubev S.N."/>
            <person name="Muratova A.Y."/>
            <person name="Markelova M.I."/>
        </authorList>
    </citation>
    <scope>NUCLEOTIDE SEQUENCE [LARGE SCALE GENOMIC DNA]</scope>
    <source>
        <strain evidence="1 2">Rsf11</strain>
    </source>
</reference>
<organism evidence="1 2">
    <name type="scientific">Neorhizobium phenanthreniclasticum</name>
    <dbReference type="NCBI Taxonomy" id="3157917"/>
    <lineage>
        <taxon>Bacteria</taxon>
        <taxon>Pseudomonadati</taxon>
        <taxon>Pseudomonadota</taxon>
        <taxon>Alphaproteobacteria</taxon>
        <taxon>Hyphomicrobiales</taxon>
        <taxon>Rhizobiaceae</taxon>
        <taxon>Rhizobium/Agrobacterium group</taxon>
        <taxon>Neorhizobium</taxon>
    </lineage>
</organism>
<dbReference type="RefSeq" id="WP_348864834.1">
    <property type="nucleotide sequence ID" value="NZ_JBEAAL010000049.1"/>
</dbReference>
<evidence type="ECO:0000313" key="1">
    <source>
        <dbReference type="EMBL" id="MEQ1409624.1"/>
    </source>
</evidence>